<sequence length="149" mass="16095">MREGWTEEPAARGGCQCGAVRYEVPAGPKLASVCHCRMCQRATGNAFAPLLEVTSAGIVWQGEPAVWASSSVAERGFCAICGTPLFFRDKDGDTTEFMAGALSGFDFRPVLNSGVEGRVAWLASLPHQRDRETRPELLARVVSHQAPED</sequence>
<dbReference type="EMBL" id="QAOT01000003">
    <property type="protein sequence ID" value="PTR19955.1"/>
    <property type="molecule type" value="Genomic_DNA"/>
</dbReference>
<feature type="domain" description="CENP-V/GFA" evidence="5">
    <location>
        <begin position="11"/>
        <end position="128"/>
    </location>
</feature>
<dbReference type="AlphaFoldDB" id="A0A2T5KC22"/>
<comment type="caution">
    <text evidence="6">The sequence shown here is derived from an EMBL/GenBank/DDBJ whole genome shotgun (WGS) entry which is preliminary data.</text>
</comment>
<dbReference type="PROSITE" id="PS51891">
    <property type="entry name" value="CENP_V_GFA"/>
    <property type="match status" value="1"/>
</dbReference>
<dbReference type="RefSeq" id="WP_108220448.1">
    <property type="nucleotide sequence ID" value="NZ_CP090021.1"/>
</dbReference>
<dbReference type="InterPro" id="IPR011057">
    <property type="entry name" value="Mss4-like_sf"/>
</dbReference>
<name>A0A2T5KC22_9RHOB</name>
<protein>
    <recommendedName>
        <fullName evidence="5">CENP-V/GFA domain-containing protein</fullName>
    </recommendedName>
</protein>
<evidence type="ECO:0000313" key="7">
    <source>
        <dbReference type="Proteomes" id="UP000244060"/>
    </source>
</evidence>
<dbReference type="Gene3D" id="3.90.1590.10">
    <property type="entry name" value="glutathione-dependent formaldehyde- activating enzyme (gfa)"/>
    <property type="match status" value="1"/>
</dbReference>
<keyword evidence="3" id="KW-0862">Zinc</keyword>
<proteinExistence type="inferred from homology"/>
<dbReference type="Pfam" id="PF04828">
    <property type="entry name" value="GFA"/>
    <property type="match status" value="1"/>
</dbReference>
<reference evidence="6 7" key="1">
    <citation type="submission" date="2018-04" db="EMBL/GenBank/DDBJ databases">
        <title>Genomic Encyclopedia of Type Strains, Phase III (KMG-III): the genomes of soil and plant-associated and newly described type strains.</title>
        <authorList>
            <person name="Whitman W."/>
        </authorList>
    </citation>
    <scope>NUCLEOTIDE SEQUENCE [LARGE SCALE GENOMIC DNA]</scope>
    <source>
        <strain evidence="6 7">KA25</strain>
    </source>
</reference>
<accession>A0A2T5KC22</accession>
<dbReference type="PANTHER" id="PTHR33337">
    <property type="entry name" value="GFA DOMAIN-CONTAINING PROTEIN"/>
    <property type="match status" value="1"/>
</dbReference>
<dbReference type="OrthoDB" id="9807246at2"/>
<dbReference type="Proteomes" id="UP000244060">
    <property type="component" value="Unassembled WGS sequence"/>
</dbReference>
<dbReference type="SUPFAM" id="SSF51316">
    <property type="entry name" value="Mss4-like"/>
    <property type="match status" value="1"/>
</dbReference>
<comment type="similarity">
    <text evidence="1">Belongs to the Gfa family.</text>
</comment>
<dbReference type="PANTHER" id="PTHR33337:SF40">
    <property type="entry name" value="CENP-V_GFA DOMAIN-CONTAINING PROTEIN-RELATED"/>
    <property type="match status" value="1"/>
</dbReference>
<keyword evidence="4" id="KW-0456">Lyase</keyword>
<evidence type="ECO:0000256" key="1">
    <source>
        <dbReference type="ARBA" id="ARBA00005495"/>
    </source>
</evidence>
<gene>
    <name evidence="6" type="ORF">C8J28_10381</name>
</gene>
<evidence type="ECO:0000256" key="4">
    <source>
        <dbReference type="ARBA" id="ARBA00023239"/>
    </source>
</evidence>
<keyword evidence="2" id="KW-0479">Metal-binding</keyword>
<dbReference type="InterPro" id="IPR006913">
    <property type="entry name" value="CENP-V/GFA"/>
</dbReference>
<evidence type="ECO:0000259" key="5">
    <source>
        <dbReference type="PROSITE" id="PS51891"/>
    </source>
</evidence>
<evidence type="ECO:0000256" key="2">
    <source>
        <dbReference type="ARBA" id="ARBA00022723"/>
    </source>
</evidence>
<dbReference type="GO" id="GO:0046872">
    <property type="term" value="F:metal ion binding"/>
    <property type="evidence" value="ECO:0007669"/>
    <property type="project" value="UniProtKB-KW"/>
</dbReference>
<dbReference type="GO" id="GO:0016846">
    <property type="term" value="F:carbon-sulfur lyase activity"/>
    <property type="evidence" value="ECO:0007669"/>
    <property type="project" value="InterPro"/>
</dbReference>
<evidence type="ECO:0000313" key="6">
    <source>
        <dbReference type="EMBL" id="PTR19955.1"/>
    </source>
</evidence>
<evidence type="ECO:0000256" key="3">
    <source>
        <dbReference type="ARBA" id="ARBA00022833"/>
    </source>
</evidence>
<keyword evidence="7" id="KW-1185">Reference proteome</keyword>
<organism evidence="6 7">
    <name type="scientific">Cereibacter azotoformans</name>
    <dbReference type="NCBI Taxonomy" id="43057"/>
    <lineage>
        <taxon>Bacteria</taxon>
        <taxon>Pseudomonadati</taxon>
        <taxon>Pseudomonadota</taxon>
        <taxon>Alphaproteobacteria</taxon>
        <taxon>Rhodobacterales</taxon>
        <taxon>Paracoccaceae</taxon>
        <taxon>Cereibacter</taxon>
    </lineage>
</organism>